<evidence type="ECO:0000259" key="6">
    <source>
        <dbReference type="PROSITE" id="PS50110"/>
    </source>
</evidence>
<dbReference type="GO" id="GO:0043565">
    <property type="term" value="F:sequence-specific DNA binding"/>
    <property type="evidence" value="ECO:0007669"/>
    <property type="project" value="InterPro"/>
</dbReference>
<accession>A0A1V4H5T6</accession>
<evidence type="ECO:0000313" key="7">
    <source>
        <dbReference type="EMBL" id="OPH46579.1"/>
    </source>
</evidence>
<gene>
    <name evidence="7" type="ORF">BC351_13870</name>
</gene>
<evidence type="ECO:0000256" key="2">
    <source>
        <dbReference type="ARBA" id="ARBA00023125"/>
    </source>
</evidence>
<dbReference type="SMART" id="SM00342">
    <property type="entry name" value="HTH_ARAC"/>
    <property type="match status" value="1"/>
</dbReference>
<dbReference type="PROSITE" id="PS00041">
    <property type="entry name" value="HTH_ARAC_FAMILY_1"/>
    <property type="match status" value="1"/>
</dbReference>
<dbReference type="GO" id="GO:0000160">
    <property type="term" value="P:phosphorelay signal transduction system"/>
    <property type="evidence" value="ECO:0007669"/>
    <property type="project" value="InterPro"/>
</dbReference>
<evidence type="ECO:0000259" key="5">
    <source>
        <dbReference type="PROSITE" id="PS01124"/>
    </source>
</evidence>
<feature type="domain" description="Response regulatory" evidence="6">
    <location>
        <begin position="2"/>
        <end position="119"/>
    </location>
</feature>
<proteinExistence type="predicted"/>
<dbReference type="AlphaFoldDB" id="A0A1V4H5T6"/>
<dbReference type="Proteomes" id="UP000190626">
    <property type="component" value="Unassembled WGS sequence"/>
</dbReference>
<sequence length="504" mass="58080">MRLLIADDDDYTRLGIMESMDWTPLGITEIKEARDGAEALRIAEDFHPDIVLTDIRMPKLNGIEFAEKLAVCSSESKLLFMSGYMDVDYLKSAIKLSAVDYIEKPIRLTDLEAAIKKTVAFIHTKNRHQSMMNQNMALQRQKLAGMLKSKSMNVKEVISICKETDFPADSTYMCIVLSQGTDEEVQDSWIAFINDYWSSYHIPSLGTVVENNKYLSILSVKKHDRKRILYVIDLLLKKNEGWILGVGKEALHLETVAESFQTALRALESSFYHPNLQMFGLEQRKNAPQGLGVELYSEFYSLLKNEPTQLAAWVDMICKQFCEFEYPRKERVCELFISFAQAILHEKSSLLNKMNHIFNTNDLEMYIHKCRSIFAIKNFMQQLLTLYVEELEDLSQYSRVIRDVMSYITSNCSHVDLDVREIAESVHLSTAHLGMLFKNETGVTIKQYIGDYRLELAKKLISNEHYKINMISELCGYASASYFTKVFRAATNLTPVEYRKMIMK</sequence>
<dbReference type="PANTHER" id="PTHR43280">
    <property type="entry name" value="ARAC-FAMILY TRANSCRIPTIONAL REGULATOR"/>
    <property type="match status" value="1"/>
</dbReference>
<evidence type="ECO:0000313" key="8">
    <source>
        <dbReference type="Proteomes" id="UP000190626"/>
    </source>
</evidence>
<feature type="domain" description="HTH araC/xylS-type" evidence="5">
    <location>
        <begin position="402"/>
        <end position="501"/>
    </location>
</feature>
<evidence type="ECO:0008006" key="9">
    <source>
        <dbReference type="Google" id="ProtNLM"/>
    </source>
</evidence>
<keyword evidence="1" id="KW-0805">Transcription regulation</keyword>
<dbReference type="InterPro" id="IPR018060">
    <property type="entry name" value="HTH_AraC"/>
</dbReference>
<evidence type="ECO:0000256" key="3">
    <source>
        <dbReference type="ARBA" id="ARBA00023163"/>
    </source>
</evidence>
<protein>
    <recommendedName>
        <fullName evidence="9">DNA-binding response regulator</fullName>
    </recommendedName>
</protein>
<dbReference type="STRING" id="1469647.BC351_13870"/>
<dbReference type="CDD" id="cd17536">
    <property type="entry name" value="REC_YesN-like"/>
    <property type="match status" value="1"/>
</dbReference>
<keyword evidence="4" id="KW-0597">Phosphoprotein</keyword>
<dbReference type="InterPro" id="IPR018062">
    <property type="entry name" value="HTH_AraC-typ_CS"/>
</dbReference>
<dbReference type="OrthoDB" id="9794370at2"/>
<dbReference type="SUPFAM" id="SSF52172">
    <property type="entry name" value="CheY-like"/>
    <property type="match status" value="1"/>
</dbReference>
<comment type="caution">
    <text evidence="7">The sequence shown here is derived from an EMBL/GenBank/DDBJ whole genome shotgun (WGS) entry which is preliminary data.</text>
</comment>
<dbReference type="PANTHER" id="PTHR43280:SF34">
    <property type="entry name" value="ARAC-FAMILY TRANSCRIPTIONAL REGULATOR"/>
    <property type="match status" value="1"/>
</dbReference>
<dbReference type="SUPFAM" id="SSF46689">
    <property type="entry name" value="Homeodomain-like"/>
    <property type="match status" value="2"/>
</dbReference>
<dbReference type="RefSeq" id="WP_079421346.1">
    <property type="nucleotide sequence ID" value="NZ_MBTG01000073.1"/>
</dbReference>
<dbReference type="InterPro" id="IPR009057">
    <property type="entry name" value="Homeodomain-like_sf"/>
</dbReference>
<dbReference type="EMBL" id="MBTG01000073">
    <property type="protein sequence ID" value="OPH46579.1"/>
    <property type="molecule type" value="Genomic_DNA"/>
</dbReference>
<organism evidence="7 8">
    <name type="scientific">Paenibacillus ferrarius</name>
    <dbReference type="NCBI Taxonomy" id="1469647"/>
    <lineage>
        <taxon>Bacteria</taxon>
        <taxon>Bacillati</taxon>
        <taxon>Bacillota</taxon>
        <taxon>Bacilli</taxon>
        <taxon>Bacillales</taxon>
        <taxon>Paenibacillaceae</taxon>
        <taxon>Paenibacillus</taxon>
    </lineage>
</organism>
<dbReference type="Pfam" id="PF12833">
    <property type="entry name" value="HTH_18"/>
    <property type="match status" value="1"/>
</dbReference>
<dbReference type="GO" id="GO:0003700">
    <property type="term" value="F:DNA-binding transcription factor activity"/>
    <property type="evidence" value="ECO:0007669"/>
    <property type="project" value="InterPro"/>
</dbReference>
<evidence type="ECO:0000256" key="1">
    <source>
        <dbReference type="ARBA" id="ARBA00023015"/>
    </source>
</evidence>
<dbReference type="SMART" id="SM00448">
    <property type="entry name" value="REC"/>
    <property type="match status" value="1"/>
</dbReference>
<dbReference type="PROSITE" id="PS01124">
    <property type="entry name" value="HTH_ARAC_FAMILY_2"/>
    <property type="match status" value="1"/>
</dbReference>
<reference evidence="8" key="1">
    <citation type="submission" date="2016-07" db="EMBL/GenBank/DDBJ databases">
        <authorList>
            <person name="Florea S."/>
            <person name="Webb J.S."/>
            <person name="Jaromczyk J."/>
            <person name="Schardl C.L."/>
        </authorList>
    </citation>
    <scope>NUCLEOTIDE SEQUENCE [LARGE SCALE GENOMIC DNA]</scope>
    <source>
        <strain evidence="8">CY1</strain>
    </source>
</reference>
<keyword evidence="2" id="KW-0238">DNA-binding</keyword>
<dbReference type="InterPro" id="IPR001789">
    <property type="entry name" value="Sig_transdc_resp-reg_receiver"/>
</dbReference>
<evidence type="ECO:0000256" key="4">
    <source>
        <dbReference type="PROSITE-ProRule" id="PRU00169"/>
    </source>
</evidence>
<dbReference type="PROSITE" id="PS50110">
    <property type="entry name" value="RESPONSE_REGULATORY"/>
    <property type="match status" value="1"/>
</dbReference>
<dbReference type="Pfam" id="PF00072">
    <property type="entry name" value="Response_reg"/>
    <property type="match status" value="1"/>
</dbReference>
<name>A0A1V4H5T6_9BACL</name>
<keyword evidence="8" id="KW-1185">Reference proteome</keyword>
<dbReference type="InterPro" id="IPR011006">
    <property type="entry name" value="CheY-like_superfamily"/>
</dbReference>
<feature type="modified residue" description="4-aspartylphosphate" evidence="4">
    <location>
        <position position="54"/>
    </location>
</feature>
<keyword evidence="3" id="KW-0804">Transcription</keyword>
<dbReference type="Gene3D" id="3.40.50.2300">
    <property type="match status" value="1"/>
</dbReference>
<dbReference type="Gene3D" id="1.10.10.60">
    <property type="entry name" value="Homeodomain-like"/>
    <property type="match status" value="2"/>
</dbReference>